<gene>
    <name evidence="2" type="ORF">HT134_24940</name>
</gene>
<feature type="compositionally biased region" description="Basic residues" evidence="1">
    <location>
        <begin position="38"/>
        <end position="56"/>
    </location>
</feature>
<feature type="compositionally biased region" description="Basic and acidic residues" evidence="1">
    <location>
        <begin position="13"/>
        <end position="37"/>
    </location>
</feature>
<accession>A0A7Y6MCG2</accession>
<organism evidence="2 3">
    <name type="scientific">Nonomuraea rhodomycinica</name>
    <dbReference type="NCBI Taxonomy" id="1712872"/>
    <lineage>
        <taxon>Bacteria</taxon>
        <taxon>Bacillati</taxon>
        <taxon>Actinomycetota</taxon>
        <taxon>Actinomycetes</taxon>
        <taxon>Streptosporangiales</taxon>
        <taxon>Streptosporangiaceae</taxon>
        <taxon>Nonomuraea</taxon>
    </lineage>
</organism>
<evidence type="ECO:0000256" key="1">
    <source>
        <dbReference type="SAM" id="MobiDB-lite"/>
    </source>
</evidence>
<evidence type="ECO:0000313" key="3">
    <source>
        <dbReference type="Proteomes" id="UP000546126"/>
    </source>
</evidence>
<dbReference type="AlphaFoldDB" id="A0A7Y6MCG2"/>
<dbReference type="EMBL" id="JABWGO010000006">
    <property type="protein sequence ID" value="NUW43353.1"/>
    <property type="molecule type" value="Genomic_DNA"/>
</dbReference>
<evidence type="ECO:0000313" key="2">
    <source>
        <dbReference type="EMBL" id="NUW43353.1"/>
    </source>
</evidence>
<feature type="compositionally biased region" description="Basic residues" evidence="1">
    <location>
        <begin position="117"/>
        <end position="128"/>
    </location>
</feature>
<keyword evidence="3" id="KW-1185">Reference proteome</keyword>
<name>A0A7Y6MCG2_9ACTN</name>
<sequence length="135" mass="15963">MSRNAPLGKRRKTPQEKKRLSYAKDHRNIYGENDKSSRKNIRRNKRMPHRANRHRDHQLLEAARGAADEQSSGAVEVRLYVRRPKRWRKLRDAPLGEILQGRIERRVREGIDDPGAGRRRIRRIRQRQGKAMDGD</sequence>
<comment type="caution">
    <text evidence="2">The sequence shown here is derived from an EMBL/GenBank/DDBJ whole genome shotgun (WGS) entry which is preliminary data.</text>
</comment>
<dbReference type="Proteomes" id="UP000546126">
    <property type="component" value="Unassembled WGS sequence"/>
</dbReference>
<feature type="region of interest" description="Disordered" evidence="1">
    <location>
        <begin position="109"/>
        <end position="135"/>
    </location>
</feature>
<proteinExistence type="predicted"/>
<dbReference type="RefSeq" id="WP_175602875.1">
    <property type="nucleotide sequence ID" value="NZ_JABWGO010000006.1"/>
</dbReference>
<feature type="region of interest" description="Disordered" evidence="1">
    <location>
        <begin position="1"/>
        <end position="56"/>
    </location>
</feature>
<protein>
    <submittedName>
        <fullName evidence="2">Uncharacterized protein</fullName>
    </submittedName>
</protein>
<reference evidence="2 3" key="1">
    <citation type="submission" date="2020-06" db="EMBL/GenBank/DDBJ databases">
        <authorList>
            <person name="Chanama M."/>
        </authorList>
    </citation>
    <scope>NUCLEOTIDE SEQUENCE [LARGE SCALE GENOMIC DNA]</scope>
    <source>
        <strain evidence="2 3">TBRC6557</strain>
    </source>
</reference>